<comment type="similarity">
    <text evidence="7 20">In the C-terminal section; belongs to the GTP cyclohydrolase II family.</text>
</comment>
<comment type="cofactor">
    <cofactor evidence="2">
        <name>Mn(2+)</name>
        <dbReference type="ChEBI" id="CHEBI:29035"/>
    </cofactor>
</comment>
<comment type="catalytic activity">
    <reaction evidence="1 20">
        <text>D-ribulose 5-phosphate = (2S)-2-hydroxy-3-oxobutyl phosphate + formate + H(+)</text>
        <dbReference type="Rhea" id="RHEA:18457"/>
        <dbReference type="ChEBI" id="CHEBI:15378"/>
        <dbReference type="ChEBI" id="CHEBI:15740"/>
        <dbReference type="ChEBI" id="CHEBI:58121"/>
        <dbReference type="ChEBI" id="CHEBI:58830"/>
        <dbReference type="EC" id="4.1.99.12"/>
    </reaction>
</comment>
<comment type="pathway">
    <text evidence="4 20">Cofactor biosynthesis; riboflavin biosynthesis; 5-amino-6-(D-ribitylamino)uracil from GTP: step 1/4.</text>
</comment>
<feature type="binding site" evidence="20">
    <location>
        <position position="281"/>
    </location>
    <ligand>
        <name>GTP</name>
        <dbReference type="ChEBI" id="CHEBI:37565"/>
    </ligand>
</feature>
<keyword evidence="10 20" id="KW-0547">Nucleotide-binding</keyword>
<dbReference type="EC" id="4.1.99.12" evidence="20"/>
<dbReference type="Pfam" id="PF00926">
    <property type="entry name" value="DHBP_synthase"/>
    <property type="match status" value="1"/>
</dbReference>
<feature type="site" description="Essential for DHBP synthase activity" evidence="20">
    <location>
        <position position="172"/>
    </location>
</feature>
<comment type="similarity">
    <text evidence="6 20">In the N-terminal section; belongs to the DHBP synthase family.</text>
</comment>
<dbReference type="GO" id="GO:0008270">
    <property type="term" value="F:zinc ion binding"/>
    <property type="evidence" value="ECO:0007669"/>
    <property type="project" value="UniProtKB-UniRule"/>
</dbReference>
<dbReference type="UniPathway" id="UPA00275">
    <property type="reaction ID" value="UER00399"/>
</dbReference>
<dbReference type="HAMAP" id="MF_00180">
    <property type="entry name" value="RibB"/>
    <property type="match status" value="1"/>
</dbReference>
<dbReference type="Proteomes" id="UP000598271">
    <property type="component" value="Unassembled WGS sequence"/>
</dbReference>
<comment type="catalytic activity">
    <reaction evidence="19 20">
        <text>GTP + 4 H2O = 2,5-diamino-6-hydroxy-4-(5-phosphoribosylamino)-pyrimidine + formate + 2 phosphate + 3 H(+)</text>
        <dbReference type="Rhea" id="RHEA:23704"/>
        <dbReference type="ChEBI" id="CHEBI:15377"/>
        <dbReference type="ChEBI" id="CHEBI:15378"/>
        <dbReference type="ChEBI" id="CHEBI:15740"/>
        <dbReference type="ChEBI" id="CHEBI:37565"/>
        <dbReference type="ChEBI" id="CHEBI:43474"/>
        <dbReference type="ChEBI" id="CHEBI:58614"/>
        <dbReference type="EC" id="3.5.4.25"/>
    </reaction>
</comment>
<dbReference type="Gene3D" id="3.90.870.10">
    <property type="entry name" value="DHBP synthase"/>
    <property type="match status" value="1"/>
</dbReference>
<dbReference type="GO" id="GO:0009231">
    <property type="term" value="P:riboflavin biosynthetic process"/>
    <property type="evidence" value="ECO:0007669"/>
    <property type="project" value="UniProtKB-UniRule"/>
</dbReference>
<dbReference type="FunFam" id="3.90.870.10:FF:000001">
    <property type="entry name" value="Riboflavin biosynthesis protein RibBA"/>
    <property type="match status" value="1"/>
</dbReference>
<feature type="binding site" evidence="20">
    <location>
        <position position="360"/>
    </location>
    <ligand>
        <name>GTP</name>
        <dbReference type="ChEBI" id="CHEBI:37565"/>
    </ligand>
</feature>
<dbReference type="AlphaFoldDB" id="A0A8J3GAR0"/>
<evidence type="ECO:0000256" key="18">
    <source>
        <dbReference type="ARBA" id="ARBA00043932"/>
    </source>
</evidence>
<comment type="caution">
    <text evidence="22">The sequence shown here is derived from an EMBL/GenBank/DDBJ whole genome shotgun (WGS) entry which is preliminary data.</text>
</comment>
<evidence type="ECO:0000256" key="15">
    <source>
        <dbReference type="ARBA" id="ARBA00023211"/>
    </source>
</evidence>
<comment type="cofactor">
    <cofactor evidence="20">
        <name>Mg(2+)</name>
        <dbReference type="ChEBI" id="CHEBI:18420"/>
    </cofactor>
    <cofactor evidence="20">
        <name>Mn(2+)</name>
        <dbReference type="ChEBI" id="CHEBI:29035"/>
    </cofactor>
    <text evidence="20">Binds 2 divalent metal cations per subunit. Magnesium or manganese.</text>
</comment>
<dbReference type="InterPro" id="IPR016299">
    <property type="entry name" value="Riboflavin_synth_RibBA"/>
</dbReference>
<evidence type="ECO:0000256" key="20">
    <source>
        <dbReference type="HAMAP-Rule" id="MF_01283"/>
    </source>
</evidence>
<evidence type="ECO:0000259" key="21">
    <source>
        <dbReference type="Pfam" id="PF00925"/>
    </source>
</evidence>
<sequence>MSNNNTKIRLDSIEEAIADIKAGKLIIVVDDEDRENEGDMIGASETITPELVNLMTREGRGLICVSLTEERCEELGLDMMVQVNTAAHETAFTVSVDLLGNGCTTGISASDRALTIRALVDPDTKPEDLGRPGHIFPLKSKHGGVLRRTGHTEASLDFARLAGLTPSGVLVEVLNEDGSMARLPELRIIADRLDMKLVTIKDLIAYRLREETLIKREIGVDLPTEWGHFDLIAYRQTNTDELHLALVKGTWEEDEPVLVRVHSSCVTGDIFGSCRCDCGGQLHAAMDLVDKAGKGVVVYMNQEGRGIGLLNKLKAYKLQEMGRDTVEANLELGLPMDSRDYGVGAQILRDLGISKIKLISNNPKKRVGLMGYGLEIVDTVGIEIASNPYNEKYLLTKRDKMGHSLLNLTVEREGKKVDS</sequence>
<evidence type="ECO:0000256" key="9">
    <source>
        <dbReference type="ARBA" id="ARBA00022723"/>
    </source>
</evidence>
<comment type="cofactor">
    <cofactor evidence="20">
        <name>Zn(2+)</name>
        <dbReference type="ChEBI" id="CHEBI:29105"/>
    </cofactor>
    <text evidence="20">Binds 1 zinc ion per subunit.</text>
</comment>
<evidence type="ECO:0000256" key="8">
    <source>
        <dbReference type="ARBA" id="ARBA00022619"/>
    </source>
</evidence>
<dbReference type="GO" id="GO:0005829">
    <property type="term" value="C:cytosol"/>
    <property type="evidence" value="ECO:0007669"/>
    <property type="project" value="TreeGrafter"/>
</dbReference>
<keyword evidence="8 20" id="KW-0686">Riboflavin biosynthesis</keyword>
<keyword evidence="12 20" id="KW-0862">Zinc</keyword>
<dbReference type="GO" id="GO:0005525">
    <property type="term" value="F:GTP binding"/>
    <property type="evidence" value="ECO:0007669"/>
    <property type="project" value="UniProtKB-KW"/>
</dbReference>
<evidence type="ECO:0000313" key="23">
    <source>
        <dbReference type="Proteomes" id="UP000598271"/>
    </source>
</evidence>
<dbReference type="FunFam" id="3.40.50.10990:FF:000001">
    <property type="entry name" value="Riboflavin biosynthesis protein RibBA"/>
    <property type="match status" value="1"/>
</dbReference>
<keyword evidence="17 20" id="KW-0511">Multifunctional enzyme</keyword>
<feature type="site" description="Essential for DHBP synthase activity" evidence="20">
    <location>
        <position position="134"/>
    </location>
</feature>
<feature type="active site" description="Proton acceptor; for GTP cyclohydrolase activity" evidence="20">
    <location>
        <position position="337"/>
    </location>
</feature>
<evidence type="ECO:0000256" key="2">
    <source>
        <dbReference type="ARBA" id="ARBA00001936"/>
    </source>
</evidence>
<keyword evidence="16 20" id="KW-0456">Lyase</keyword>
<feature type="domain" description="GTP cyclohydrolase II" evidence="21">
    <location>
        <begin position="219"/>
        <end position="380"/>
    </location>
</feature>
<keyword evidence="11 20" id="KW-0378">Hydrolase</keyword>
<dbReference type="Pfam" id="PF00925">
    <property type="entry name" value="GTP_cyclohydro2"/>
    <property type="match status" value="1"/>
</dbReference>
<feature type="binding site" evidence="20">
    <location>
        <position position="278"/>
    </location>
    <ligand>
        <name>Zn(2+)</name>
        <dbReference type="ChEBI" id="CHEBI:29105"/>
        <note>catalytic</note>
    </ligand>
</feature>
<dbReference type="InterPro" id="IPR017945">
    <property type="entry name" value="DHBP_synth_RibB-like_a/b_dom"/>
</dbReference>
<feature type="binding site" evidence="20">
    <location>
        <position position="325"/>
    </location>
    <ligand>
        <name>GTP</name>
        <dbReference type="ChEBI" id="CHEBI:37565"/>
    </ligand>
</feature>
<dbReference type="InterPro" id="IPR000422">
    <property type="entry name" value="DHBP_synthase_RibB"/>
</dbReference>
<evidence type="ECO:0000256" key="4">
    <source>
        <dbReference type="ARBA" id="ARBA00004853"/>
    </source>
</evidence>
<feature type="region of interest" description="GTP cyclohydrolase II" evidence="20">
    <location>
        <begin position="210"/>
        <end position="419"/>
    </location>
</feature>
<name>A0A8J3GAR0_9BACT</name>
<dbReference type="PIRSF" id="PIRSF001259">
    <property type="entry name" value="RibA"/>
    <property type="match status" value="1"/>
</dbReference>
<dbReference type="InterPro" id="IPR000926">
    <property type="entry name" value="RibA"/>
</dbReference>
<feature type="binding site" evidence="20">
    <location>
        <begin position="148"/>
        <end position="152"/>
    </location>
    <ligand>
        <name>D-ribulose 5-phosphate</name>
        <dbReference type="ChEBI" id="CHEBI:58121"/>
    </ligand>
</feature>
<feature type="binding site" evidence="20">
    <location>
        <position position="172"/>
    </location>
    <ligand>
        <name>D-ribulose 5-phosphate</name>
        <dbReference type="ChEBI" id="CHEBI:58121"/>
    </ligand>
</feature>
<evidence type="ECO:0000256" key="14">
    <source>
        <dbReference type="ARBA" id="ARBA00023134"/>
    </source>
</evidence>
<dbReference type="HAMAP" id="MF_01283">
    <property type="entry name" value="RibBA"/>
    <property type="match status" value="1"/>
</dbReference>
<evidence type="ECO:0000256" key="11">
    <source>
        <dbReference type="ARBA" id="ARBA00022801"/>
    </source>
</evidence>
<dbReference type="RefSeq" id="WP_189568088.1">
    <property type="nucleotide sequence ID" value="NZ_BMXF01000006.1"/>
</dbReference>
<dbReference type="NCBIfam" id="NF006803">
    <property type="entry name" value="PRK09311.1"/>
    <property type="match status" value="1"/>
</dbReference>
<dbReference type="PANTHER" id="PTHR21327">
    <property type="entry name" value="GTP CYCLOHYDROLASE II-RELATED"/>
    <property type="match status" value="1"/>
</dbReference>
<evidence type="ECO:0000313" key="22">
    <source>
        <dbReference type="EMBL" id="GHB85010.1"/>
    </source>
</evidence>
<dbReference type="EMBL" id="BMXF01000006">
    <property type="protein sequence ID" value="GHB85010.1"/>
    <property type="molecule type" value="Genomic_DNA"/>
</dbReference>
<feature type="binding site" evidence="20">
    <location>
        <begin position="260"/>
        <end position="264"/>
    </location>
    <ligand>
        <name>GTP</name>
        <dbReference type="ChEBI" id="CHEBI:37565"/>
    </ligand>
</feature>
<protein>
    <recommendedName>
        <fullName evidence="20">Riboflavin biosynthesis protein RibBA</fullName>
    </recommendedName>
    <domain>
        <recommendedName>
            <fullName evidence="20">3,4-dihydroxy-2-butanone 4-phosphate synthase</fullName>
            <shortName evidence="20">DHBP synthase</shortName>
            <ecNumber evidence="20">4.1.99.12</ecNumber>
        </recommendedName>
    </domain>
    <domain>
        <recommendedName>
            <fullName evidence="20">GTP cyclohydrolase-2</fullName>
            <ecNumber evidence="20">3.5.4.25</ecNumber>
        </recommendedName>
        <alternativeName>
            <fullName evidence="20">GTP cyclohydrolase II</fullName>
        </alternativeName>
    </domain>
</protein>
<feature type="binding site" evidence="20">
    <location>
        <position position="265"/>
    </location>
    <ligand>
        <name>Zn(2+)</name>
        <dbReference type="ChEBI" id="CHEBI:29105"/>
        <note>catalytic</note>
    </ligand>
</feature>
<dbReference type="EC" id="3.5.4.25" evidence="20"/>
<keyword evidence="14 20" id="KW-0342">GTP-binding</keyword>
<dbReference type="GO" id="GO:0000287">
    <property type="term" value="F:magnesium ion binding"/>
    <property type="evidence" value="ECO:0007669"/>
    <property type="project" value="UniProtKB-UniRule"/>
</dbReference>
<evidence type="ECO:0000256" key="12">
    <source>
        <dbReference type="ARBA" id="ARBA00022833"/>
    </source>
</evidence>
<dbReference type="Gene3D" id="3.40.50.10990">
    <property type="entry name" value="GTP cyclohydrolase II"/>
    <property type="match status" value="1"/>
</dbReference>
<evidence type="ECO:0000256" key="7">
    <source>
        <dbReference type="ARBA" id="ARBA00008976"/>
    </source>
</evidence>
<keyword evidence="13 20" id="KW-0460">Magnesium</keyword>
<comment type="function">
    <text evidence="18 20">Catalyzes the conversion of GTP to 2,5-diamino-6-ribosylamino-4(3H)-pyrimidinone 5'-phosphate (DARP), formate and pyrophosphate.</text>
</comment>
<evidence type="ECO:0000256" key="5">
    <source>
        <dbReference type="ARBA" id="ARBA00004904"/>
    </source>
</evidence>
<dbReference type="HAMAP" id="MF_00179">
    <property type="entry name" value="RibA"/>
    <property type="match status" value="1"/>
</dbReference>
<feature type="binding site" evidence="20">
    <location>
        <begin position="34"/>
        <end position="35"/>
    </location>
    <ligand>
        <name>D-ribulose 5-phosphate</name>
        <dbReference type="ChEBI" id="CHEBI:58121"/>
    </ligand>
</feature>
<evidence type="ECO:0000256" key="16">
    <source>
        <dbReference type="ARBA" id="ARBA00023239"/>
    </source>
</evidence>
<keyword evidence="23" id="KW-1185">Reference proteome</keyword>
<dbReference type="InterPro" id="IPR036144">
    <property type="entry name" value="RibA-like_sf"/>
</dbReference>
<feature type="binding site" evidence="20">
    <location>
        <begin position="303"/>
        <end position="305"/>
    </location>
    <ligand>
        <name>GTP</name>
        <dbReference type="ChEBI" id="CHEBI:37565"/>
    </ligand>
</feature>
<dbReference type="NCBIfam" id="TIGR00505">
    <property type="entry name" value="ribA"/>
    <property type="match status" value="1"/>
</dbReference>
<dbReference type="GO" id="GO:0008686">
    <property type="term" value="F:3,4-dihydroxy-2-butanone-4-phosphate synthase activity"/>
    <property type="evidence" value="ECO:0007669"/>
    <property type="project" value="UniProtKB-UniRule"/>
</dbReference>
<dbReference type="GO" id="GO:0030145">
    <property type="term" value="F:manganese ion binding"/>
    <property type="evidence" value="ECO:0007669"/>
    <property type="project" value="UniProtKB-UniRule"/>
</dbReference>
<dbReference type="NCBIfam" id="TIGR00506">
    <property type="entry name" value="ribB"/>
    <property type="match status" value="1"/>
</dbReference>
<comment type="pathway">
    <text evidence="5 20">Cofactor biosynthesis; riboflavin biosynthesis; 2-hydroxy-3-oxobutyl phosphate from D-ribulose 5-phosphate: step 1/1.</text>
</comment>
<feature type="binding site" evidence="20">
    <location>
        <position position="35"/>
    </location>
    <ligand>
        <name>Mg(2+)</name>
        <dbReference type="ChEBI" id="CHEBI:18420"/>
        <label>1</label>
    </ligand>
</feature>
<reference evidence="22 23" key="1">
    <citation type="journal article" date="2014" name="Int. J. Syst. Evol. Microbiol.">
        <title>Complete genome sequence of Corynebacterium casei LMG S-19264T (=DSM 44701T), isolated from a smear-ripened cheese.</title>
        <authorList>
            <consortium name="US DOE Joint Genome Institute (JGI-PGF)"/>
            <person name="Walter F."/>
            <person name="Albersmeier A."/>
            <person name="Kalinowski J."/>
            <person name="Ruckert C."/>
        </authorList>
    </citation>
    <scope>NUCLEOTIDE SEQUENCE [LARGE SCALE GENOMIC DNA]</scope>
    <source>
        <strain evidence="22 23">KCTC 12866</strain>
    </source>
</reference>
<keyword evidence="9 20" id="KW-0479">Metal-binding</keyword>
<dbReference type="InterPro" id="IPR032677">
    <property type="entry name" value="GTP_cyclohydro_II"/>
</dbReference>
<dbReference type="NCBIfam" id="NF001591">
    <property type="entry name" value="PRK00393.1"/>
    <property type="match status" value="1"/>
</dbReference>
<dbReference type="SUPFAM" id="SSF142695">
    <property type="entry name" value="RibA-like"/>
    <property type="match status" value="1"/>
</dbReference>
<gene>
    <name evidence="20 22" type="primary">ribBA</name>
    <name evidence="22" type="ORF">GCM10007390_45340</name>
</gene>
<feature type="binding site" evidence="20">
    <location>
        <position position="39"/>
    </location>
    <ligand>
        <name>D-ribulose 5-phosphate</name>
        <dbReference type="ChEBI" id="CHEBI:58121"/>
    </ligand>
</feature>
<dbReference type="PANTHER" id="PTHR21327:SF18">
    <property type="entry name" value="3,4-DIHYDROXY-2-BUTANONE 4-PHOSPHATE SYNTHASE"/>
    <property type="match status" value="1"/>
</dbReference>
<evidence type="ECO:0000256" key="19">
    <source>
        <dbReference type="ARBA" id="ARBA00049295"/>
    </source>
</evidence>
<keyword evidence="15 20" id="KW-0464">Manganese</keyword>
<feature type="binding site" evidence="20">
    <location>
        <position position="35"/>
    </location>
    <ligand>
        <name>Mg(2+)</name>
        <dbReference type="ChEBI" id="CHEBI:18420"/>
        <label>2</label>
    </ligand>
</feature>
<dbReference type="SUPFAM" id="SSF55821">
    <property type="entry name" value="YrdC/RibB"/>
    <property type="match status" value="1"/>
</dbReference>
<feature type="binding site" evidence="20">
    <location>
        <position position="276"/>
    </location>
    <ligand>
        <name>Zn(2+)</name>
        <dbReference type="ChEBI" id="CHEBI:29105"/>
        <note>catalytic</note>
    </ligand>
</feature>
<evidence type="ECO:0000256" key="3">
    <source>
        <dbReference type="ARBA" id="ARBA00002284"/>
    </source>
</evidence>
<evidence type="ECO:0000256" key="6">
    <source>
        <dbReference type="ARBA" id="ARBA00005520"/>
    </source>
</evidence>
<feature type="region of interest" description="DHBP synthase" evidence="20">
    <location>
        <begin position="1"/>
        <end position="209"/>
    </location>
</feature>
<dbReference type="CDD" id="cd00641">
    <property type="entry name" value="GTP_cyclohydro2"/>
    <property type="match status" value="1"/>
</dbReference>
<feature type="binding site" evidence="20">
    <location>
        <position position="365"/>
    </location>
    <ligand>
        <name>GTP</name>
        <dbReference type="ChEBI" id="CHEBI:37565"/>
    </ligand>
</feature>
<feature type="active site" description="Nucleophile; for GTP cyclohydrolase activity" evidence="20">
    <location>
        <position position="339"/>
    </location>
</feature>
<evidence type="ECO:0000256" key="13">
    <source>
        <dbReference type="ARBA" id="ARBA00022842"/>
    </source>
</evidence>
<proteinExistence type="inferred from homology"/>
<evidence type="ECO:0000256" key="17">
    <source>
        <dbReference type="ARBA" id="ARBA00023268"/>
    </source>
</evidence>
<organism evidence="22 23">
    <name type="scientific">Persicitalea jodogahamensis</name>
    <dbReference type="NCBI Taxonomy" id="402147"/>
    <lineage>
        <taxon>Bacteria</taxon>
        <taxon>Pseudomonadati</taxon>
        <taxon>Bacteroidota</taxon>
        <taxon>Cytophagia</taxon>
        <taxon>Cytophagales</taxon>
        <taxon>Spirosomataceae</taxon>
        <taxon>Persicitalea</taxon>
    </lineage>
</organism>
<feature type="binding site" evidence="20">
    <location>
        <position position="151"/>
    </location>
    <ligand>
        <name>Mg(2+)</name>
        <dbReference type="ChEBI" id="CHEBI:18420"/>
        <label>2</label>
    </ligand>
</feature>
<accession>A0A8J3GAR0</accession>
<evidence type="ECO:0000256" key="1">
    <source>
        <dbReference type="ARBA" id="ARBA00000141"/>
    </source>
</evidence>
<dbReference type="GO" id="GO:0003935">
    <property type="term" value="F:GTP cyclohydrolase II activity"/>
    <property type="evidence" value="ECO:0007669"/>
    <property type="project" value="UniProtKB-UniRule"/>
</dbReference>
<comment type="function">
    <text evidence="3 20">Catalyzes the conversion of D-ribulose 5-phosphate to formate and 3,4-dihydroxy-2-butanone 4-phosphate.</text>
</comment>
<evidence type="ECO:0000256" key="10">
    <source>
        <dbReference type="ARBA" id="ARBA00022741"/>
    </source>
</evidence>